<evidence type="ECO:0000256" key="3">
    <source>
        <dbReference type="ARBA" id="ARBA00022679"/>
    </source>
</evidence>
<dbReference type="GO" id="GO:0016757">
    <property type="term" value="F:glycosyltransferase activity"/>
    <property type="evidence" value="ECO:0007669"/>
    <property type="project" value="UniProtKB-KW"/>
</dbReference>
<dbReference type="PANTHER" id="PTHR43685">
    <property type="entry name" value="GLYCOSYLTRANSFERASE"/>
    <property type="match status" value="1"/>
</dbReference>
<protein>
    <submittedName>
        <fullName evidence="5">Glycosyl transferase family 2</fullName>
    </submittedName>
</protein>
<dbReference type="AlphaFoldDB" id="A0A1I3R8W3"/>
<dbReference type="InterPro" id="IPR050834">
    <property type="entry name" value="Glycosyltransf_2"/>
</dbReference>
<dbReference type="Gene3D" id="3.90.550.10">
    <property type="entry name" value="Spore Coat Polysaccharide Biosynthesis Protein SpsA, Chain A"/>
    <property type="match status" value="1"/>
</dbReference>
<evidence type="ECO:0000313" key="5">
    <source>
        <dbReference type="EMBL" id="SFJ41646.1"/>
    </source>
</evidence>
<comment type="similarity">
    <text evidence="1">Belongs to the glycosyltransferase 2 family.</text>
</comment>
<keyword evidence="6" id="KW-1185">Reference proteome</keyword>
<dbReference type="STRING" id="115433.SAMN05421835_105154"/>
<accession>A0A1I3R8W3</accession>
<dbReference type="Proteomes" id="UP000199025">
    <property type="component" value="Unassembled WGS sequence"/>
</dbReference>
<reference evidence="5 6" key="1">
    <citation type="submission" date="2016-10" db="EMBL/GenBank/DDBJ databases">
        <authorList>
            <person name="de Groot N.N."/>
        </authorList>
    </citation>
    <scope>NUCLEOTIDE SEQUENCE [LARGE SCALE GENOMIC DNA]</scope>
    <source>
        <strain evidence="5 6">DSM 44468</strain>
    </source>
</reference>
<feature type="domain" description="Glycosyltransferase 2-like" evidence="4">
    <location>
        <begin position="5"/>
        <end position="111"/>
    </location>
</feature>
<proteinExistence type="inferred from homology"/>
<dbReference type="InterPro" id="IPR029044">
    <property type="entry name" value="Nucleotide-diphossugar_trans"/>
</dbReference>
<dbReference type="SUPFAM" id="SSF53448">
    <property type="entry name" value="Nucleotide-diphospho-sugar transferases"/>
    <property type="match status" value="1"/>
</dbReference>
<dbReference type="PANTHER" id="PTHR43685:SF5">
    <property type="entry name" value="GLYCOSYLTRANSFERASE EPSE-RELATED"/>
    <property type="match status" value="1"/>
</dbReference>
<organism evidence="5 6">
    <name type="scientific">Amycolatopsis sacchari</name>
    <dbReference type="NCBI Taxonomy" id="115433"/>
    <lineage>
        <taxon>Bacteria</taxon>
        <taxon>Bacillati</taxon>
        <taxon>Actinomycetota</taxon>
        <taxon>Actinomycetes</taxon>
        <taxon>Pseudonocardiales</taxon>
        <taxon>Pseudonocardiaceae</taxon>
        <taxon>Amycolatopsis</taxon>
    </lineage>
</organism>
<evidence type="ECO:0000256" key="2">
    <source>
        <dbReference type="ARBA" id="ARBA00022676"/>
    </source>
</evidence>
<name>A0A1I3R8W3_9PSEU</name>
<keyword evidence="3 5" id="KW-0808">Transferase</keyword>
<dbReference type="InterPro" id="IPR001173">
    <property type="entry name" value="Glyco_trans_2-like"/>
</dbReference>
<evidence type="ECO:0000259" key="4">
    <source>
        <dbReference type="Pfam" id="PF00535"/>
    </source>
</evidence>
<dbReference type="RefSeq" id="WP_091505878.1">
    <property type="nucleotide sequence ID" value="NZ_FORP01000005.1"/>
</dbReference>
<dbReference type="Pfam" id="PF00535">
    <property type="entry name" value="Glycos_transf_2"/>
    <property type="match status" value="1"/>
</dbReference>
<evidence type="ECO:0000256" key="1">
    <source>
        <dbReference type="ARBA" id="ARBA00006739"/>
    </source>
</evidence>
<dbReference type="OrthoDB" id="4529776at2"/>
<evidence type="ECO:0000313" key="6">
    <source>
        <dbReference type="Proteomes" id="UP000199025"/>
    </source>
</evidence>
<gene>
    <name evidence="5" type="ORF">SAMN05421835_105154</name>
</gene>
<sequence>MKVISVITPVHPPSLKYLMEAYDSLRAQELPSGWQWEWLVQADGEPDLLTGQLPDDARVRPGHNRKGGPGVTRSVAAGRARGELIKTLDADDMLLPGALARDIAALEGEPAIGWTTCKALDLMPDGARVGFDDDPAEGIIQRGTVLQYWKTHGYRSCVHGATLCIRSKLLLALGGWSPLPASEDTGLVLAANAVSRGYFIATPGLLYRKWPGQVTQAPAHSDPEEYAIRMRMIGDRAEALMTVIVPGE</sequence>
<dbReference type="EMBL" id="FORP01000005">
    <property type="protein sequence ID" value="SFJ41646.1"/>
    <property type="molecule type" value="Genomic_DNA"/>
</dbReference>
<keyword evidence="2" id="KW-0328">Glycosyltransferase</keyword>